<reference evidence="2" key="1">
    <citation type="journal article" date="2020" name="Stud. Mycol.">
        <title>101 Dothideomycetes genomes: a test case for predicting lifestyles and emergence of pathogens.</title>
        <authorList>
            <person name="Haridas S."/>
            <person name="Albert R."/>
            <person name="Binder M."/>
            <person name="Bloem J."/>
            <person name="Labutti K."/>
            <person name="Salamov A."/>
            <person name="Andreopoulos B."/>
            <person name="Baker S."/>
            <person name="Barry K."/>
            <person name="Bills G."/>
            <person name="Bluhm B."/>
            <person name="Cannon C."/>
            <person name="Castanera R."/>
            <person name="Culley D."/>
            <person name="Daum C."/>
            <person name="Ezra D."/>
            <person name="Gonzalez J."/>
            <person name="Henrissat B."/>
            <person name="Kuo A."/>
            <person name="Liang C."/>
            <person name="Lipzen A."/>
            <person name="Lutzoni F."/>
            <person name="Magnuson J."/>
            <person name="Mondo S."/>
            <person name="Nolan M."/>
            <person name="Ohm R."/>
            <person name="Pangilinan J."/>
            <person name="Park H.-J."/>
            <person name="Ramirez L."/>
            <person name="Alfaro M."/>
            <person name="Sun H."/>
            <person name="Tritt A."/>
            <person name="Yoshinaga Y."/>
            <person name="Zwiers L.-H."/>
            <person name="Turgeon B."/>
            <person name="Goodwin S."/>
            <person name="Spatafora J."/>
            <person name="Crous P."/>
            <person name="Grigoriev I."/>
        </authorList>
    </citation>
    <scope>NUCLEOTIDE SEQUENCE</scope>
    <source>
        <strain evidence="2">CBS 269.34</strain>
    </source>
</reference>
<dbReference type="AlphaFoldDB" id="A0A6A6QMF1"/>
<proteinExistence type="predicted"/>
<name>A0A6A6QMF1_9PEZI</name>
<dbReference type="Proteomes" id="UP000799750">
    <property type="component" value="Unassembled WGS sequence"/>
</dbReference>
<feature type="compositionally biased region" description="Polar residues" evidence="1">
    <location>
        <begin position="64"/>
        <end position="73"/>
    </location>
</feature>
<evidence type="ECO:0000313" key="3">
    <source>
        <dbReference type="Proteomes" id="UP000799750"/>
    </source>
</evidence>
<feature type="compositionally biased region" description="Polar residues" evidence="1">
    <location>
        <begin position="100"/>
        <end position="115"/>
    </location>
</feature>
<sequence>MSGFVAINAPSNSNPPSPRSESPGTSDKVIKSVEQMLPERPSGDPNNNDDNNHPLSPPREASPSKLTPISTTAPLAEGTAGPTPEPSEHEDASMEGSVDGDTTMNESMGNTTIDTSMEEDSLAMSSEHATLDATGKEESVTDDQPSTVMTKEQARANREFECVFNPKGQCNTGQYTMDLARKTISHHFGRNKACTRAIKGWPMYCRKHYQRGCYGKHQWQMTKIDLIKHMFKKIESQYPGIEYTIAMKKSEEKRINEYAREQAFPNAKEYKWADTPSCIPTKGEAQEAPMSLLIKLQGRMGPDRDMKFCRETVNIIKKEIEADTTDKLELPNIEFLPQIPVLRSPKSRVTAKGGIQKPQ</sequence>
<evidence type="ECO:0000256" key="1">
    <source>
        <dbReference type="SAM" id="MobiDB-lite"/>
    </source>
</evidence>
<keyword evidence="3" id="KW-1185">Reference proteome</keyword>
<evidence type="ECO:0000313" key="2">
    <source>
        <dbReference type="EMBL" id="KAF2493170.1"/>
    </source>
</evidence>
<gene>
    <name evidence="2" type="ORF">BU16DRAFT_73194</name>
</gene>
<organism evidence="2 3">
    <name type="scientific">Lophium mytilinum</name>
    <dbReference type="NCBI Taxonomy" id="390894"/>
    <lineage>
        <taxon>Eukaryota</taxon>
        <taxon>Fungi</taxon>
        <taxon>Dikarya</taxon>
        <taxon>Ascomycota</taxon>
        <taxon>Pezizomycotina</taxon>
        <taxon>Dothideomycetes</taxon>
        <taxon>Pleosporomycetidae</taxon>
        <taxon>Mytilinidiales</taxon>
        <taxon>Mytilinidiaceae</taxon>
        <taxon>Lophium</taxon>
    </lineage>
</organism>
<protein>
    <submittedName>
        <fullName evidence="2">Uncharacterized protein</fullName>
    </submittedName>
</protein>
<dbReference type="OrthoDB" id="4161595at2759"/>
<dbReference type="EMBL" id="MU004192">
    <property type="protein sequence ID" value="KAF2493170.1"/>
    <property type="molecule type" value="Genomic_DNA"/>
</dbReference>
<feature type="region of interest" description="Disordered" evidence="1">
    <location>
        <begin position="1"/>
        <end position="151"/>
    </location>
</feature>
<accession>A0A6A6QMF1</accession>